<dbReference type="PANTHER" id="PTHR42830:SF2">
    <property type="entry name" value="OSMC_OHR FAMILY PROTEIN"/>
    <property type="match status" value="1"/>
</dbReference>
<proteinExistence type="predicted"/>
<dbReference type="Gene3D" id="3.30.300.20">
    <property type="match status" value="1"/>
</dbReference>
<organism evidence="1 2">
    <name type="scientific">Aquimarina muelleri</name>
    <dbReference type="NCBI Taxonomy" id="279356"/>
    <lineage>
        <taxon>Bacteria</taxon>
        <taxon>Pseudomonadati</taxon>
        <taxon>Bacteroidota</taxon>
        <taxon>Flavobacteriia</taxon>
        <taxon>Flavobacteriales</taxon>
        <taxon>Flavobacteriaceae</taxon>
        <taxon>Aquimarina</taxon>
    </lineage>
</organism>
<accession>A0A918JU96</accession>
<dbReference type="EMBL" id="BMWS01000008">
    <property type="protein sequence ID" value="GGX14759.1"/>
    <property type="molecule type" value="Genomic_DNA"/>
</dbReference>
<comment type="caution">
    <text evidence="1">The sequence shown here is derived from an EMBL/GenBank/DDBJ whole genome shotgun (WGS) entry which is preliminary data.</text>
</comment>
<dbReference type="InterPro" id="IPR015946">
    <property type="entry name" value="KH_dom-like_a/b"/>
</dbReference>
<dbReference type="InterPro" id="IPR052707">
    <property type="entry name" value="OsmC_Ohr_Peroxiredoxin"/>
</dbReference>
<sequence>MKHSAKIFWKKQKQEIFKDGKYSRVHTWFFDGGIELVASSSPEIVSIPMSDASAVDPEEAFLASVSSCHMLFFLSIAAHQDYSIESYTDTVIGTTGQNEKGKMAIRQIILNPKVVFSNLETPSLDQIEKMHYAAHSRCYIANSIQSKISIHPIIK</sequence>
<dbReference type="InterPro" id="IPR003718">
    <property type="entry name" value="OsmC/Ohr_fam"/>
</dbReference>
<keyword evidence="2" id="KW-1185">Reference proteome</keyword>
<evidence type="ECO:0000313" key="1">
    <source>
        <dbReference type="EMBL" id="GGX14759.1"/>
    </source>
</evidence>
<dbReference type="InterPro" id="IPR036102">
    <property type="entry name" value="OsmC/Ohrsf"/>
</dbReference>
<dbReference type="SUPFAM" id="SSF82784">
    <property type="entry name" value="OsmC-like"/>
    <property type="match status" value="1"/>
</dbReference>
<dbReference type="AlphaFoldDB" id="A0A918JU96"/>
<protein>
    <submittedName>
        <fullName evidence="1">Peroxiredoxin</fullName>
    </submittedName>
</protein>
<reference evidence="1 2" key="1">
    <citation type="journal article" date="2014" name="Int. J. Syst. Evol. Microbiol.">
        <title>Complete genome sequence of Corynebacterium casei LMG S-19264T (=DSM 44701T), isolated from a smear-ripened cheese.</title>
        <authorList>
            <consortium name="US DOE Joint Genome Institute (JGI-PGF)"/>
            <person name="Walter F."/>
            <person name="Albersmeier A."/>
            <person name="Kalinowski J."/>
            <person name="Ruckert C."/>
        </authorList>
    </citation>
    <scope>NUCLEOTIDE SEQUENCE [LARGE SCALE GENOMIC DNA]</scope>
    <source>
        <strain evidence="1 2">KCTC 12285</strain>
    </source>
</reference>
<dbReference type="RefSeq" id="WP_027411761.1">
    <property type="nucleotide sequence ID" value="NZ_BMWS01000008.1"/>
</dbReference>
<dbReference type="PANTHER" id="PTHR42830">
    <property type="entry name" value="OSMOTICALLY INDUCIBLE FAMILY PROTEIN"/>
    <property type="match status" value="1"/>
</dbReference>
<dbReference type="Proteomes" id="UP000601108">
    <property type="component" value="Unassembled WGS sequence"/>
</dbReference>
<evidence type="ECO:0000313" key="2">
    <source>
        <dbReference type="Proteomes" id="UP000601108"/>
    </source>
</evidence>
<dbReference type="Pfam" id="PF02566">
    <property type="entry name" value="OsmC"/>
    <property type="match status" value="1"/>
</dbReference>
<name>A0A918JU96_9FLAO</name>
<gene>
    <name evidence="1" type="ORF">GCM10007384_15470</name>
</gene>